<name>I5BUL4_9BACT</name>
<dbReference type="GO" id="GO:0004713">
    <property type="term" value="F:protein tyrosine kinase activity"/>
    <property type="evidence" value="ECO:0007669"/>
    <property type="project" value="TreeGrafter"/>
</dbReference>
<protein>
    <recommendedName>
        <fullName evidence="6">Lipopolysaccharide biosynthesis protein</fullName>
    </recommendedName>
</protein>
<evidence type="ECO:0000256" key="3">
    <source>
        <dbReference type="SAM" id="Phobius"/>
    </source>
</evidence>
<feature type="transmembrane region" description="Helical" evidence="3">
    <location>
        <begin position="341"/>
        <end position="361"/>
    </location>
</feature>
<keyword evidence="5" id="KW-1185">Reference proteome</keyword>
<dbReference type="GO" id="GO:0005886">
    <property type="term" value="C:plasma membrane"/>
    <property type="evidence" value="ECO:0007669"/>
    <property type="project" value="TreeGrafter"/>
</dbReference>
<keyword evidence="1" id="KW-0175">Coiled coil</keyword>
<evidence type="ECO:0000313" key="5">
    <source>
        <dbReference type="Proteomes" id="UP000005551"/>
    </source>
</evidence>
<organism evidence="4 5">
    <name type="scientific">Nitritalea halalkaliphila LW7</name>
    <dbReference type="NCBI Taxonomy" id="1189621"/>
    <lineage>
        <taxon>Bacteria</taxon>
        <taxon>Pseudomonadati</taxon>
        <taxon>Bacteroidota</taxon>
        <taxon>Cytophagia</taxon>
        <taxon>Cytophagales</taxon>
        <taxon>Cyclobacteriaceae</taxon>
        <taxon>Nitritalea</taxon>
    </lineage>
</organism>
<dbReference type="EMBL" id="AJYA01000064">
    <property type="protein sequence ID" value="EIM73266.1"/>
    <property type="molecule type" value="Genomic_DNA"/>
</dbReference>
<dbReference type="STRING" id="1189621.A3SI_18240"/>
<feature type="coiled-coil region" evidence="1">
    <location>
        <begin position="238"/>
        <end position="291"/>
    </location>
</feature>
<dbReference type="InterPro" id="IPR050445">
    <property type="entry name" value="Bact_polysacc_biosynth/exp"/>
</dbReference>
<evidence type="ECO:0000313" key="4">
    <source>
        <dbReference type="EMBL" id="EIM73266.1"/>
    </source>
</evidence>
<reference evidence="4 5" key="1">
    <citation type="submission" date="2012-05" db="EMBL/GenBank/DDBJ databases">
        <title>Genome sequence of Nitritalea halalkaliphila LW7.</title>
        <authorList>
            <person name="Jangir P.K."/>
            <person name="Singh A."/>
            <person name="Shivaji S."/>
            <person name="Sharma R."/>
        </authorList>
    </citation>
    <scope>NUCLEOTIDE SEQUENCE [LARGE SCALE GENOMIC DNA]</scope>
    <source>
        <strain evidence="4 5">LW7</strain>
    </source>
</reference>
<keyword evidence="3" id="KW-0472">Membrane</keyword>
<gene>
    <name evidence="4" type="ORF">A3SI_18240</name>
</gene>
<keyword evidence="3" id="KW-1133">Transmembrane helix</keyword>
<feature type="transmembrane region" description="Helical" evidence="3">
    <location>
        <begin position="46"/>
        <end position="65"/>
    </location>
</feature>
<dbReference type="Proteomes" id="UP000005551">
    <property type="component" value="Unassembled WGS sequence"/>
</dbReference>
<keyword evidence="3" id="KW-0812">Transmembrane</keyword>
<dbReference type="PANTHER" id="PTHR32309:SF13">
    <property type="entry name" value="FERRIC ENTEROBACTIN TRANSPORT PROTEIN FEPE"/>
    <property type="match status" value="1"/>
</dbReference>
<evidence type="ECO:0000256" key="1">
    <source>
        <dbReference type="SAM" id="Coils"/>
    </source>
</evidence>
<comment type="caution">
    <text evidence="4">The sequence shown here is derived from an EMBL/GenBank/DDBJ whole genome shotgun (WGS) entry which is preliminary data.</text>
</comment>
<dbReference type="PANTHER" id="PTHR32309">
    <property type="entry name" value="TYROSINE-PROTEIN KINASE"/>
    <property type="match status" value="1"/>
</dbReference>
<dbReference type="AlphaFoldDB" id="I5BUL4"/>
<accession>I5BUL4</accession>
<sequence length="404" mass="45078">MLNLSLCQTFRIFTRKFFTMQDLNPKRPSESLSTHDIRRIWRQHRLAYLLVCGLALALAVAVHFLRPKSYRAEALLLVSSADQMGASPNLGGLAALTGFSLPLNPNQNEVPPSLYPKLASETSFLQQLLPLSLPPSTLADFPGGTLESLLDARAAKGLWPKAENQKPSRSLFRADSTLSLSQQEVERLKRLEKALQLSWDPQENTLLLQADMPDPEVALRVLEEMRGLLQKRLIDIRAGQAQNRLDFTEKRWQEAEKAFFSTQEELATFRIENQNRVSPSLNNRLERLEARYNLRFETYSELGKQVELARLQVARDTPNFTLLRQPEASYRPLGPGLLLRGGLHLIAAAFLIVCHSAFLLLRLSGGAALEENNHADASTMSPASVHSSANTPSTTEAAKNNPHG</sequence>
<evidence type="ECO:0000256" key="2">
    <source>
        <dbReference type="SAM" id="MobiDB-lite"/>
    </source>
</evidence>
<evidence type="ECO:0008006" key="6">
    <source>
        <dbReference type="Google" id="ProtNLM"/>
    </source>
</evidence>
<feature type="region of interest" description="Disordered" evidence="2">
    <location>
        <begin position="377"/>
        <end position="404"/>
    </location>
</feature>
<proteinExistence type="predicted"/>